<evidence type="ECO:0000313" key="2">
    <source>
        <dbReference type="EMBL" id="CAA0129299.1"/>
    </source>
</evidence>
<dbReference type="EMBL" id="CACSIP010000035">
    <property type="protein sequence ID" value="CAA0129299.1"/>
    <property type="molecule type" value="Genomic_DNA"/>
</dbReference>
<keyword evidence="3" id="KW-1185">Reference proteome</keyword>
<dbReference type="AlphaFoldDB" id="A0A5S9R457"/>
<protein>
    <submittedName>
        <fullName evidence="2">Uncharacterized protein</fullName>
    </submittedName>
</protein>
<accession>A0A5S9R457</accession>
<dbReference type="RefSeq" id="WP_159233490.1">
    <property type="nucleotide sequence ID" value="NZ_CACSIP010000035.1"/>
</dbReference>
<sequence length="107" mass="12219">MSLPPTLTYLHRRTRASFSHAALARDNRCLTRDPSDYYGRHRRGNSHELCSLCRLRETRDPFGVLPPVVCGHRLDDPQKQSSNYAWQPGMSPWPGGEPPTLRGTFDQ</sequence>
<evidence type="ECO:0000256" key="1">
    <source>
        <dbReference type="SAM" id="MobiDB-lite"/>
    </source>
</evidence>
<organism evidence="2 3">
    <name type="scientific">Mycolicibacterium vanbaalenii</name>
    <name type="common">Mycobacterium vanbaalenii</name>
    <dbReference type="NCBI Taxonomy" id="110539"/>
    <lineage>
        <taxon>Bacteria</taxon>
        <taxon>Bacillati</taxon>
        <taxon>Actinomycetota</taxon>
        <taxon>Actinomycetes</taxon>
        <taxon>Mycobacteriales</taxon>
        <taxon>Mycobacteriaceae</taxon>
        <taxon>Mycolicibacterium</taxon>
    </lineage>
</organism>
<name>A0A5S9R457_MYCVN</name>
<reference evidence="2 3" key="1">
    <citation type="submission" date="2019-11" db="EMBL/GenBank/DDBJ databases">
        <authorList>
            <person name="Holert J."/>
        </authorList>
    </citation>
    <scope>NUCLEOTIDE SEQUENCE [LARGE SCALE GENOMIC DNA]</scope>
    <source>
        <strain evidence="2">BC8_1</strain>
    </source>
</reference>
<feature type="region of interest" description="Disordered" evidence="1">
    <location>
        <begin position="74"/>
        <end position="107"/>
    </location>
</feature>
<proteinExistence type="predicted"/>
<evidence type="ECO:0000313" key="3">
    <source>
        <dbReference type="Proteomes" id="UP000430146"/>
    </source>
</evidence>
<dbReference type="Proteomes" id="UP000430146">
    <property type="component" value="Unassembled WGS sequence"/>
</dbReference>
<gene>
    <name evidence="2" type="ORF">AELLOGFF_05525</name>
</gene>